<evidence type="ECO:0000313" key="3">
    <source>
        <dbReference type="EMBL" id="KAK8390076.1"/>
    </source>
</evidence>
<dbReference type="PANTHER" id="PTHR17469:SF15">
    <property type="entry name" value="ITPR-INTERACTING DOMAIN-CONTAINING PROTEIN"/>
    <property type="match status" value="1"/>
</dbReference>
<dbReference type="AlphaFoldDB" id="A0AAW0TRG2"/>
<feature type="region of interest" description="Disordered" evidence="1">
    <location>
        <begin position="1"/>
        <end position="32"/>
    </location>
</feature>
<dbReference type="EMBL" id="JARAKH010000026">
    <property type="protein sequence ID" value="KAK8390076.1"/>
    <property type="molecule type" value="Genomic_DNA"/>
</dbReference>
<reference evidence="3 4" key="1">
    <citation type="submission" date="2023-03" db="EMBL/GenBank/DDBJ databases">
        <title>High-quality genome of Scylla paramamosain provides insights in environmental adaptation.</title>
        <authorList>
            <person name="Zhang L."/>
        </authorList>
    </citation>
    <scope>NUCLEOTIDE SEQUENCE [LARGE SCALE GENOMIC DNA]</scope>
    <source>
        <strain evidence="3">LZ_2023a</strain>
        <tissue evidence="3">Muscle</tissue>
    </source>
</reference>
<dbReference type="Pfam" id="PF14722">
    <property type="entry name" value="KRAP_IP3R_bind"/>
    <property type="match status" value="1"/>
</dbReference>
<organism evidence="3 4">
    <name type="scientific">Scylla paramamosain</name>
    <name type="common">Mud crab</name>
    <dbReference type="NCBI Taxonomy" id="85552"/>
    <lineage>
        <taxon>Eukaryota</taxon>
        <taxon>Metazoa</taxon>
        <taxon>Ecdysozoa</taxon>
        <taxon>Arthropoda</taxon>
        <taxon>Crustacea</taxon>
        <taxon>Multicrustacea</taxon>
        <taxon>Malacostraca</taxon>
        <taxon>Eumalacostraca</taxon>
        <taxon>Eucarida</taxon>
        <taxon>Decapoda</taxon>
        <taxon>Pleocyemata</taxon>
        <taxon>Brachyura</taxon>
        <taxon>Eubrachyura</taxon>
        <taxon>Portunoidea</taxon>
        <taxon>Portunidae</taxon>
        <taxon>Portuninae</taxon>
        <taxon>Scylla</taxon>
    </lineage>
</organism>
<feature type="compositionally biased region" description="Acidic residues" evidence="1">
    <location>
        <begin position="9"/>
        <end position="26"/>
    </location>
</feature>
<dbReference type="InterPro" id="IPR029325">
    <property type="entry name" value="ITPR-bd"/>
</dbReference>
<feature type="domain" description="ITPR-interacting" evidence="2">
    <location>
        <begin position="137"/>
        <end position="279"/>
    </location>
</feature>
<comment type="caution">
    <text evidence="3">The sequence shown here is derived from an EMBL/GenBank/DDBJ whole genome shotgun (WGS) entry which is preliminary data.</text>
</comment>
<dbReference type="SMART" id="SM01257">
    <property type="entry name" value="KRAP_IP3R_bind"/>
    <property type="match status" value="1"/>
</dbReference>
<feature type="region of interest" description="Disordered" evidence="1">
    <location>
        <begin position="49"/>
        <end position="114"/>
    </location>
</feature>
<protein>
    <recommendedName>
        <fullName evidence="2">ITPR-interacting domain-containing protein</fullName>
    </recommendedName>
</protein>
<dbReference type="Proteomes" id="UP001487740">
    <property type="component" value="Unassembled WGS sequence"/>
</dbReference>
<dbReference type="PANTHER" id="PTHR17469">
    <property type="entry name" value="SPERM SPECIFIC ANTIGEN 2-RELATED"/>
    <property type="match status" value="1"/>
</dbReference>
<evidence type="ECO:0000256" key="1">
    <source>
        <dbReference type="SAM" id="MobiDB-lite"/>
    </source>
</evidence>
<keyword evidence="4" id="KW-1185">Reference proteome</keyword>
<feature type="compositionally biased region" description="Low complexity" evidence="1">
    <location>
        <begin position="49"/>
        <end position="69"/>
    </location>
</feature>
<accession>A0AAW0TRG2</accession>
<dbReference type="InterPro" id="IPR043444">
    <property type="entry name" value="TESPA1-like"/>
</dbReference>
<dbReference type="GO" id="GO:0005102">
    <property type="term" value="F:signaling receptor binding"/>
    <property type="evidence" value="ECO:0007669"/>
    <property type="project" value="InterPro"/>
</dbReference>
<feature type="compositionally biased region" description="Low complexity" evidence="1">
    <location>
        <begin position="81"/>
        <end position="90"/>
    </location>
</feature>
<proteinExistence type="predicted"/>
<gene>
    <name evidence="3" type="ORF">O3P69_012950</name>
</gene>
<evidence type="ECO:0000313" key="4">
    <source>
        <dbReference type="Proteomes" id="UP001487740"/>
    </source>
</evidence>
<evidence type="ECO:0000259" key="2">
    <source>
        <dbReference type="SMART" id="SM01257"/>
    </source>
</evidence>
<name>A0AAW0TRG2_SCYPA</name>
<sequence length="345" mass="36955">MSCGGIQSVEEDGEVWGAGDAEDPGEDSLNLGAEAGLMCGSLVVTTTSSAPASTTHTVHTTPTTTPTTTSEPRRSSQPESTLAATTTAALKAPGGRQRSHSLQAGRGSTRPLTLSDVANIQQQRVAGVDGRRLQFASLREKQSSFQSELSGLSLQSRSSIDSLLDSRQADPVEVLLNLGFGGHAQDGLARIPERFLRPSKVPGNSIEDFLKSEEEMNEMMETAEMMPGIDPQALRRSSVATVSPLMTQLLENIRETRAARQVQRTPSQDSLPQPASTLTGIKRFAQVAKKTGVQSVVANTLLGGMQYPNRLSSVLNPENRRLLDLQGQRSPEVPRKRLIIGTGFV</sequence>